<feature type="compositionally biased region" description="Acidic residues" evidence="1">
    <location>
        <begin position="205"/>
        <end position="227"/>
    </location>
</feature>
<protein>
    <submittedName>
        <fullName evidence="2">Uncharacterized protein</fullName>
    </submittedName>
</protein>
<dbReference type="OrthoDB" id="6156707at2759"/>
<sequence>MKLMFLHNQRLQQIGKGENDPLADDAADHSAEADGWHDNFNFWYYERGLPHLFLPRWNTGPATIRTILKRVFDRTLEHQMVAALAAADSCSIPNFIAAVWMFFLLSKRSANFSKSAFLPQMSLKKEELKRCCRTLCHSLAQYQIESDEDLEAQSQIELDEDLEVQSQIESDVDLEAQSQIESDEDLEAQSQIESDVDLEAQSQIESDEDLEAQSQIESDEDLEAVSN</sequence>
<comment type="caution">
    <text evidence="2">The sequence shown here is derived from an EMBL/GenBank/DDBJ whole genome shotgun (WGS) entry which is preliminary data.</text>
</comment>
<organism evidence="2 3">
    <name type="scientific">Mytilus edulis</name>
    <name type="common">Blue mussel</name>
    <dbReference type="NCBI Taxonomy" id="6550"/>
    <lineage>
        <taxon>Eukaryota</taxon>
        <taxon>Metazoa</taxon>
        <taxon>Spiralia</taxon>
        <taxon>Lophotrochozoa</taxon>
        <taxon>Mollusca</taxon>
        <taxon>Bivalvia</taxon>
        <taxon>Autobranchia</taxon>
        <taxon>Pteriomorphia</taxon>
        <taxon>Mytilida</taxon>
        <taxon>Mytiloidea</taxon>
        <taxon>Mytilidae</taxon>
        <taxon>Mytilinae</taxon>
        <taxon>Mytilus</taxon>
    </lineage>
</organism>
<dbReference type="EMBL" id="CAJPWZ010002680">
    <property type="protein sequence ID" value="CAG2242638.1"/>
    <property type="molecule type" value="Genomic_DNA"/>
</dbReference>
<reference evidence="2" key="1">
    <citation type="submission" date="2021-03" db="EMBL/GenBank/DDBJ databases">
        <authorList>
            <person name="Bekaert M."/>
        </authorList>
    </citation>
    <scope>NUCLEOTIDE SEQUENCE</scope>
</reference>
<proteinExistence type="predicted"/>
<gene>
    <name evidence="2" type="ORF">MEDL_54781</name>
</gene>
<evidence type="ECO:0000313" key="2">
    <source>
        <dbReference type="EMBL" id="CAG2242638.1"/>
    </source>
</evidence>
<name>A0A8S3UA21_MYTED</name>
<dbReference type="Proteomes" id="UP000683360">
    <property type="component" value="Unassembled WGS sequence"/>
</dbReference>
<keyword evidence="3" id="KW-1185">Reference proteome</keyword>
<dbReference type="AlphaFoldDB" id="A0A8S3UA21"/>
<accession>A0A8S3UA21</accession>
<feature type="region of interest" description="Disordered" evidence="1">
    <location>
        <begin position="174"/>
        <end position="227"/>
    </location>
</feature>
<evidence type="ECO:0000313" key="3">
    <source>
        <dbReference type="Proteomes" id="UP000683360"/>
    </source>
</evidence>
<evidence type="ECO:0000256" key="1">
    <source>
        <dbReference type="SAM" id="MobiDB-lite"/>
    </source>
</evidence>